<dbReference type="Gene3D" id="1.20.920.10">
    <property type="entry name" value="Bromodomain-like"/>
    <property type="match status" value="1"/>
</dbReference>
<dbReference type="InterPro" id="IPR019786">
    <property type="entry name" value="Zinc_finger_PHD-type_CS"/>
</dbReference>
<dbReference type="PRINTS" id="PR00503">
    <property type="entry name" value="BROMODOMAIN"/>
</dbReference>
<dbReference type="SMART" id="SM00249">
    <property type="entry name" value="PHD"/>
    <property type="match status" value="1"/>
</dbReference>
<evidence type="ECO:0000256" key="5">
    <source>
        <dbReference type="ARBA" id="ARBA00022771"/>
    </source>
</evidence>
<feature type="compositionally biased region" description="Polar residues" evidence="15">
    <location>
        <begin position="107"/>
        <end position="124"/>
    </location>
</feature>
<comment type="subcellular location">
    <subcellularLocation>
        <location evidence="2">Chromosome</location>
    </subcellularLocation>
    <subcellularLocation>
        <location evidence="1">Nucleus</location>
    </subcellularLocation>
</comment>
<dbReference type="GO" id="GO:0008270">
    <property type="term" value="F:zinc ion binding"/>
    <property type="evidence" value="ECO:0007669"/>
    <property type="project" value="UniProtKB-KW"/>
</dbReference>
<evidence type="ECO:0000256" key="14">
    <source>
        <dbReference type="SAM" id="Coils"/>
    </source>
</evidence>
<evidence type="ECO:0000256" key="11">
    <source>
        <dbReference type="ARBA" id="ARBA00023242"/>
    </source>
</evidence>
<dbReference type="InterPro" id="IPR001965">
    <property type="entry name" value="Znf_PHD"/>
</dbReference>
<feature type="compositionally biased region" description="Basic and acidic residues" evidence="15">
    <location>
        <begin position="161"/>
        <end position="170"/>
    </location>
</feature>
<feature type="domain" description="MYND-type" evidence="18">
    <location>
        <begin position="1044"/>
        <end position="1078"/>
    </location>
</feature>
<dbReference type="InterPro" id="IPR044075">
    <property type="entry name" value="PRKCBP1_PHD"/>
</dbReference>
<evidence type="ECO:0000256" key="3">
    <source>
        <dbReference type="ARBA" id="ARBA00022454"/>
    </source>
</evidence>
<dbReference type="PANTHER" id="PTHR46453:SF5">
    <property type="entry name" value="PROTEIN KINASE C-BINDING PROTEIN 1 ISOFORM X1"/>
    <property type="match status" value="1"/>
</dbReference>
<accession>A0AAV2T9T5</accession>
<feature type="region of interest" description="Disordered" evidence="15">
    <location>
        <begin position="571"/>
        <end position="639"/>
    </location>
</feature>
<dbReference type="PROSITE" id="PS50812">
    <property type="entry name" value="PWWP"/>
    <property type="match status" value="1"/>
</dbReference>
<dbReference type="GO" id="GO:0140006">
    <property type="term" value="F:histone H3 reader activity"/>
    <property type="evidence" value="ECO:0007669"/>
    <property type="project" value="UniProtKB-ARBA"/>
</dbReference>
<dbReference type="Proteomes" id="UP001497525">
    <property type="component" value="Unassembled WGS sequence"/>
</dbReference>
<dbReference type="GO" id="GO:0005737">
    <property type="term" value="C:cytoplasm"/>
    <property type="evidence" value="ECO:0007669"/>
    <property type="project" value="TreeGrafter"/>
</dbReference>
<keyword evidence="5 13" id="KW-0863">Zinc-finger</keyword>
<dbReference type="AlphaFoldDB" id="A0AAV2T9T5"/>
<dbReference type="PROSITE" id="PS01359">
    <property type="entry name" value="ZF_PHD_1"/>
    <property type="match status" value="1"/>
</dbReference>
<dbReference type="EMBL" id="CAXLJL010000112">
    <property type="protein sequence ID" value="CAL5132073.1"/>
    <property type="molecule type" value="Genomic_DNA"/>
</dbReference>
<dbReference type="InterPro" id="IPR000313">
    <property type="entry name" value="PWWP_dom"/>
</dbReference>
<feature type="compositionally biased region" description="Polar residues" evidence="15">
    <location>
        <begin position="629"/>
        <end position="639"/>
    </location>
</feature>
<dbReference type="GO" id="GO:0003714">
    <property type="term" value="F:transcription corepressor activity"/>
    <property type="evidence" value="ECO:0007669"/>
    <property type="project" value="TreeGrafter"/>
</dbReference>
<dbReference type="GO" id="GO:0005634">
    <property type="term" value="C:nucleus"/>
    <property type="evidence" value="ECO:0007669"/>
    <property type="project" value="UniProtKB-SubCell"/>
</dbReference>
<evidence type="ECO:0000256" key="6">
    <source>
        <dbReference type="ARBA" id="ARBA00022833"/>
    </source>
</evidence>
<keyword evidence="4" id="KW-0479">Metal-binding</keyword>
<dbReference type="Pfam" id="PF00439">
    <property type="entry name" value="Bromodomain"/>
    <property type="match status" value="1"/>
</dbReference>
<evidence type="ECO:0000256" key="4">
    <source>
        <dbReference type="ARBA" id="ARBA00022723"/>
    </source>
</evidence>
<keyword evidence="14" id="KW-0175">Coiled coil</keyword>
<feature type="region of interest" description="Disordered" evidence="15">
    <location>
        <begin position="1089"/>
        <end position="1115"/>
    </location>
</feature>
<evidence type="ECO:0000256" key="15">
    <source>
        <dbReference type="SAM" id="MobiDB-lite"/>
    </source>
</evidence>
<feature type="region of interest" description="Disordered" evidence="15">
    <location>
        <begin position="685"/>
        <end position="746"/>
    </location>
</feature>
<dbReference type="CDD" id="cd15538">
    <property type="entry name" value="PHD_PRKCBP1"/>
    <property type="match status" value="1"/>
</dbReference>
<dbReference type="SUPFAM" id="SSF57903">
    <property type="entry name" value="FYVE/PHD zinc finger"/>
    <property type="match status" value="1"/>
</dbReference>
<evidence type="ECO:0000313" key="20">
    <source>
        <dbReference type="Proteomes" id="UP001497525"/>
    </source>
</evidence>
<dbReference type="PROSITE" id="PS01360">
    <property type="entry name" value="ZF_MYND_1"/>
    <property type="match status" value="1"/>
</dbReference>
<dbReference type="GO" id="GO:0005694">
    <property type="term" value="C:chromosome"/>
    <property type="evidence" value="ECO:0007669"/>
    <property type="project" value="UniProtKB-SubCell"/>
</dbReference>
<dbReference type="InterPro" id="IPR011011">
    <property type="entry name" value="Znf_FYVE_PHD"/>
</dbReference>
<evidence type="ECO:0008006" key="21">
    <source>
        <dbReference type="Google" id="ProtNLM"/>
    </source>
</evidence>
<keyword evidence="11" id="KW-0539">Nucleus</keyword>
<feature type="coiled-coil region" evidence="14">
    <location>
        <begin position="969"/>
        <end position="996"/>
    </location>
</feature>
<dbReference type="SUPFAM" id="SSF63748">
    <property type="entry name" value="Tudor/PWWP/MBT"/>
    <property type="match status" value="1"/>
</dbReference>
<dbReference type="Gene3D" id="2.30.30.140">
    <property type="match status" value="1"/>
</dbReference>
<feature type="compositionally biased region" description="Acidic residues" evidence="15">
    <location>
        <begin position="171"/>
        <end position="182"/>
    </location>
</feature>
<evidence type="ECO:0000256" key="7">
    <source>
        <dbReference type="ARBA" id="ARBA00022853"/>
    </source>
</evidence>
<keyword evidence="10" id="KW-0804">Transcription</keyword>
<dbReference type="InterPro" id="IPR013083">
    <property type="entry name" value="Znf_RING/FYVE/PHD"/>
</dbReference>
<name>A0AAV2T9T5_CALDB</name>
<feature type="compositionally biased region" description="Basic and acidic residues" evidence="15">
    <location>
        <begin position="735"/>
        <end position="746"/>
    </location>
</feature>
<dbReference type="FunFam" id="6.10.140.2220:FF:000002">
    <property type="entry name" value="Protein kinase C-binding protein 1 isoform C"/>
    <property type="match status" value="1"/>
</dbReference>
<protein>
    <recommendedName>
        <fullName evidence="21">Protein kinase C-binding protein 1</fullName>
    </recommendedName>
</protein>
<dbReference type="InterPro" id="IPR002893">
    <property type="entry name" value="Znf_MYND"/>
</dbReference>
<dbReference type="PROSITE" id="PS50865">
    <property type="entry name" value="ZF_MYND_2"/>
    <property type="match status" value="1"/>
</dbReference>
<evidence type="ECO:0000259" key="17">
    <source>
        <dbReference type="PROSITE" id="PS50812"/>
    </source>
</evidence>
<sequence length="1151" mass="127767">MSTKHVDLGPKRLVIDLGTPPSKVSALEAADLVPNTSVRDRSRSHRKRAKSLISRDGRSSSPSPSSGKAKRLKSCVEGGSSRSISRAFSTDSDSGLTKGETADESPESSLPTGLATESNGNQANKESKDAVQVDRSISEEPSVVSSACADAEGAVSGGDVDIDKSHTTSDHEEEGEEEDPVASEDGSSWHPSENQEDEENEVRLRSRRRSVASHHSGTVKDGSNKRLRRSSAQSVDRKNIAEDNEPNRRSSRLKTKAQRKSPESDDYCWICHKVGQMVVCSCCPRVYHSVCLCMDQFPETWLCPECQDLLFAECSLYQSPSWKNVNTKQLQSMLLFLVDRLAMQQWSAHFREPVDQLKVEGYMDVVHFPMDLKTLYSRVKEGLYASAQAFLSDFRWILHNSVVFNGHGSPITADARLLNKACLREIALMRACPTCYLIRMQAVYLLPSTPKVFPILSDSEWLPESIEANKSQSTFSSSTSSPPAPPPLESSSRNTAEREMPEGFDPWWFCRLCDTVHPLVWVRLQNFPLWPAKVLTIDGDSLLVMFFGDYDTTTAPTGSVQFHSEARAKRTCQQRIGQSQSNQAPVLDFIRSPNPVDGDQNGSNAPTPPPPPMSPMSNSSNSSGRTKKTSSFDPSSNPHYRQALTELGYHVDLIRYRYPDFKLLPTSLEFSRRLACRHYKIYRSNNPAGSSEDQQQQQHHQVTQKPPNGINHGSLISTEKPVTSMDLARKSKTGKRTEEVNEKDDNVKRVRSDTYLEPVLTRVAASLRDSSAPLTPSSDERMNSDASVFIPVTTDGSTIQHSLVPESTPLPSSQANKTSSCNPETVAPNKESPLCPHTIPQPALEMAPLEIHPIPEMSDKEPHGMDEVHALLQKFRSQFDEALQGLEEKWKLPRPTPASEGRRSSISREPPVLSPATAESEVQTEGATAVEGPLSKTLTSKMHEENEQSKAVDVGTITPRTSILTPLQAVMMEGEIDRLDRENRRLNLLLAFTRAEMASEMRHRIAELRRVWNFEVSAILEAASKIWEQEVIHIIDAVKRKQWCAYCGRLAYYYCCWNTCYCNSKCQAKHWDTHISSCLQARSHMSSGGGATSSASDGHHHRDPSPRQQMAQQQQIMRPVPIASKVGPVQTSSDALTAIAPAVAARKNRTN</sequence>
<organism evidence="19 20">
    <name type="scientific">Calicophoron daubneyi</name>
    <name type="common">Rumen fluke</name>
    <name type="synonym">Paramphistomum daubneyi</name>
    <dbReference type="NCBI Taxonomy" id="300641"/>
    <lineage>
        <taxon>Eukaryota</taxon>
        <taxon>Metazoa</taxon>
        <taxon>Spiralia</taxon>
        <taxon>Lophotrochozoa</taxon>
        <taxon>Platyhelminthes</taxon>
        <taxon>Trematoda</taxon>
        <taxon>Digenea</taxon>
        <taxon>Plagiorchiida</taxon>
        <taxon>Pronocephalata</taxon>
        <taxon>Paramphistomoidea</taxon>
        <taxon>Paramphistomidae</taxon>
        <taxon>Calicophoron</taxon>
    </lineage>
</organism>
<dbReference type="InterPro" id="IPR001487">
    <property type="entry name" value="Bromodomain"/>
</dbReference>
<feature type="compositionally biased region" description="Polar residues" evidence="15">
    <location>
        <begin position="80"/>
        <end position="95"/>
    </location>
</feature>
<evidence type="ECO:0000259" key="18">
    <source>
        <dbReference type="PROSITE" id="PS50865"/>
    </source>
</evidence>
<evidence type="ECO:0000256" key="10">
    <source>
        <dbReference type="ARBA" id="ARBA00023163"/>
    </source>
</evidence>
<evidence type="ECO:0000259" key="16">
    <source>
        <dbReference type="PROSITE" id="PS50014"/>
    </source>
</evidence>
<feature type="region of interest" description="Disordered" evidence="15">
    <location>
        <begin position="886"/>
        <end position="932"/>
    </location>
</feature>
<keyword evidence="6" id="KW-0862">Zinc</keyword>
<evidence type="ECO:0000256" key="8">
    <source>
        <dbReference type="ARBA" id="ARBA00023015"/>
    </source>
</evidence>
<feature type="compositionally biased region" description="Basic and acidic residues" evidence="15">
    <location>
        <begin position="125"/>
        <end position="138"/>
    </location>
</feature>
<feature type="region of interest" description="Disordered" evidence="15">
    <location>
        <begin position="1"/>
        <end position="258"/>
    </location>
</feature>
<evidence type="ECO:0000256" key="9">
    <source>
        <dbReference type="ARBA" id="ARBA00023117"/>
    </source>
</evidence>
<evidence type="ECO:0000256" key="12">
    <source>
        <dbReference type="PROSITE-ProRule" id="PRU00035"/>
    </source>
</evidence>
<proteinExistence type="predicted"/>
<keyword evidence="3" id="KW-0158">Chromosome</keyword>
<dbReference type="SUPFAM" id="SSF144232">
    <property type="entry name" value="HIT/MYND zinc finger-like"/>
    <property type="match status" value="1"/>
</dbReference>
<dbReference type="InterPro" id="IPR057053">
    <property type="entry name" value="MYND_ZMYND11_ZMYD8"/>
</dbReference>
<gene>
    <name evidence="19" type="ORF">CDAUBV1_LOCUS4587</name>
</gene>
<keyword evidence="7" id="KW-0156">Chromatin regulator</keyword>
<evidence type="ECO:0000313" key="19">
    <source>
        <dbReference type="EMBL" id="CAL5132073.1"/>
    </source>
</evidence>
<feature type="compositionally biased region" description="Basic and acidic residues" evidence="15">
    <location>
        <begin position="1"/>
        <end position="14"/>
    </location>
</feature>
<feature type="compositionally biased region" description="Basic residues" evidence="15">
    <location>
        <begin position="249"/>
        <end position="258"/>
    </location>
</feature>
<feature type="compositionally biased region" description="Polar residues" evidence="15">
    <location>
        <begin position="809"/>
        <end position="823"/>
    </location>
</feature>
<evidence type="ECO:0000256" key="1">
    <source>
        <dbReference type="ARBA" id="ARBA00004123"/>
    </source>
</evidence>
<keyword evidence="9 12" id="KW-0103">Bromodomain</keyword>
<dbReference type="PANTHER" id="PTHR46453">
    <property type="entry name" value="PROTEIN KINASE C-BINDING PROTEIN 1"/>
    <property type="match status" value="1"/>
</dbReference>
<feature type="region of interest" description="Disordered" evidence="15">
    <location>
        <begin position="806"/>
        <end position="835"/>
    </location>
</feature>
<feature type="compositionally biased region" description="Basic and acidic residues" evidence="15">
    <location>
        <begin position="235"/>
        <end position="248"/>
    </location>
</feature>
<reference evidence="19" key="1">
    <citation type="submission" date="2024-06" db="EMBL/GenBank/DDBJ databases">
        <authorList>
            <person name="Liu X."/>
            <person name="Lenzi L."/>
            <person name="Haldenby T S."/>
            <person name="Uol C."/>
        </authorList>
    </citation>
    <scope>NUCLEOTIDE SEQUENCE</scope>
</reference>
<feature type="domain" description="PWWP" evidence="17">
    <location>
        <begin position="516"/>
        <end position="566"/>
    </location>
</feature>
<dbReference type="PROSITE" id="PS50014">
    <property type="entry name" value="BROMODOMAIN_2"/>
    <property type="match status" value="1"/>
</dbReference>
<feature type="compositionally biased region" description="Low complexity" evidence="15">
    <location>
        <begin position="472"/>
        <end position="481"/>
    </location>
</feature>
<dbReference type="InterPro" id="IPR036427">
    <property type="entry name" value="Bromodomain-like_sf"/>
</dbReference>
<dbReference type="Pfam" id="PF24324">
    <property type="entry name" value="MYND_ZMYND11_ZMYD8"/>
    <property type="match status" value="1"/>
</dbReference>
<feature type="compositionally biased region" description="Polar residues" evidence="15">
    <location>
        <begin position="571"/>
        <end position="584"/>
    </location>
</feature>
<dbReference type="Gene3D" id="3.30.40.10">
    <property type="entry name" value="Zinc/RING finger domain, C3HC4 (zinc finger)"/>
    <property type="match status" value="1"/>
</dbReference>
<evidence type="ECO:0000256" key="13">
    <source>
        <dbReference type="PROSITE-ProRule" id="PRU00134"/>
    </source>
</evidence>
<feature type="domain" description="Bromo" evidence="16">
    <location>
        <begin position="342"/>
        <end position="412"/>
    </location>
</feature>
<comment type="caution">
    <text evidence="19">The sequence shown here is derived from an EMBL/GenBank/DDBJ whole genome shotgun (WGS) entry which is preliminary data.</text>
</comment>
<evidence type="ECO:0000256" key="2">
    <source>
        <dbReference type="ARBA" id="ARBA00004286"/>
    </source>
</evidence>
<keyword evidence="8" id="KW-0805">Transcription regulation</keyword>
<feature type="region of interest" description="Disordered" evidence="15">
    <location>
        <begin position="472"/>
        <end position="498"/>
    </location>
</feature>
<dbReference type="SUPFAM" id="SSF47370">
    <property type="entry name" value="Bromodomain"/>
    <property type="match status" value="1"/>
</dbReference>
<dbReference type="SMART" id="SM00297">
    <property type="entry name" value="BROMO"/>
    <property type="match status" value="1"/>
</dbReference>